<accession>A0ABD2W380</accession>
<name>A0ABD2W380_9HYME</name>
<feature type="domain" description="Thioredoxin" evidence="3">
    <location>
        <begin position="106"/>
        <end position="274"/>
    </location>
</feature>
<comment type="caution">
    <text evidence="4">The sequence shown here is derived from an EMBL/GenBank/DDBJ whole genome shotgun (WGS) entry which is preliminary data.</text>
</comment>
<organism evidence="4 5">
    <name type="scientific">Trichogramma kaykai</name>
    <dbReference type="NCBI Taxonomy" id="54128"/>
    <lineage>
        <taxon>Eukaryota</taxon>
        <taxon>Metazoa</taxon>
        <taxon>Ecdysozoa</taxon>
        <taxon>Arthropoda</taxon>
        <taxon>Hexapoda</taxon>
        <taxon>Insecta</taxon>
        <taxon>Pterygota</taxon>
        <taxon>Neoptera</taxon>
        <taxon>Endopterygota</taxon>
        <taxon>Hymenoptera</taxon>
        <taxon>Apocrita</taxon>
        <taxon>Proctotrupomorpha</taxon>
        <taxon>Chalcidoidea</taxon>
        <taxon>Trichogrammatidae</taxon>
        <taxon>Trichogramma</taxon>
    </lineage>
</organism>
<evidence type="ECO:0000313" key="5">
    <source>
        <dbReference type="Proteomes" id="UP001627154"/>
    </source>
</evidence>
<sequence length="797" mass="88497">MPWTVLGRINLHASLIHAVVSRSSLFTKVPRASRNIQINGNLQSLNCQQKVHWSSRPPLDATKTVNVNNTSQNQVRNYWKMSVQSTIDDLTQVCIDLRQSVKKASSQEQKEAIALKHIKTYAGTGLKINDFAKGLEWFNVSASLSLRKELNGKIVILDFFTYCCINCMHILPDLDALEKKYHVQDGLVIIGVHSAKFANERDSSKVLAAVQRYNIEHPVVNDAKLSMWRDIGITCWPSLVMIGPSGQPLFVLVGEDHREELFLYTKVALEYFKSLNQIATNDIPIELASHILPVNKNLLFPGKVHTFMHNSIEKIVISDTGNNRILIMDTNGKVEYVVGGFSPALADGDFESARFNAPQGVCVLGDDIYVADNENHAIRKISLRDQRVTTVAGTGVQGRDYRGGKIGTAQELSSPWDVAIYHHEQGDKTVPILLIAIAGTHQIWALFLEDTIWWKNEKHKAGKCINIVGNGREANRNNSYAHAASLAQPSGLAVSQEFKSVFFADSESSTVRRVCLDKGSVLPVCGADNNPSNLHCFGDVDGKKYSAKLQHPLGVAWNRSDMLVYIADTYNHKIKKTDSEGNCVTVCGGGKPSKDASVSSMMKNLLKLGKHNDDNKTKNDVAFQFDEPSGLAVSQDGKILYVADTNNHCIKAIELDNVQNIRIIEVTLPETVSTLSDYTYNFSSKVSTQDSDLSISFVPTFKNSDLKMNVEAQQKWSLDLLTSNLIASKLHGELSEPVTVKIPSGKEEKKITIMMNMMLCKTSEVCLSKKIRINYSILRDEGSPTQVTENKELFVKE</sequence>
<dbReference type="Gene3D" id="3.40.30.10">
    <property type="entry name" value="Glutaredoxin"/>
    <property type="match status" value="1"/>
</dbReference>
<proteinExistence type="predicted"/>
<dbReference type="AlphaFoldDB" id="A0ABD2W380"/>
<keyword evidence="1" id="KW-0677">Repeat</keyword>
<dbReference type="Pfam" id="PF13905">
    <property type="entry name" value="Thioredoxin_8"/>
    <property type="match status" value="1"/>
</dbReference>
<dbReference type="InterPro" id="IPR001258">
    <property type="entry name" value="NHL_repeat"/>
</dbReference>
<dbReference type="PANTHER" id="PTHR46388:SF2">
    <property type="entry name" value="NHL REPEAT-CONTAINING PROTEIN 2"/>
    <property type="match status" value="1"/>
</dbReference>
<dbReference type="InterPro" id="IPR011042">
    <property type="entry name" value="6-blade_b-propeller_TolB-like"/>
</dbReference>
<dbReference type="PROSITE" id="PS51352">
    <property type="entry name" value="THIOREDOXIN_2"/>
    <property type="match status" value="1"/>
</dbReference>
<dbReference type="SUPFAM" id="SSF52833">
    <property type="entry name" value="Thioredoxin-like"/>
    <property type="match status" value="1"/>
</dbReference>
<dbReference type="InterPro" id="IPR036249">
    <property type="entry name" value="Thioredoxin-like_sf"/>
</dbReference>
<evidence type="ECO:0000313" key="4">
    <source>
        <dbReference type="EMBL" id="KAL3387293.1"/>
    </source>
</evidence>
<dbReference type="InterPro" id="IPR013766">
    <property type="entry name" value="Thioredoxin_domain"/>
</dbReference>
<dbReference type="Proteomes" id="UP001627154">
    <property type="component" value="Unassembled WGS sequence"/>
</dbReference>
<dbReference type="EMBL" id="JBJJXI010000137">
    <property type="protein sequence ID" value="KAL3387293.1"/>
    <property type="molecule type" value="Genomic_DNA"/>
</dbReference>
<protein>
    <recommendedName>
        <fullName evidence="3">Thioredoxin domain-containing protein</fullName>
    </recommendedName>
</protein>
<evidence type="ECO:0000256" key="1">
    <source>
        <dbReference type="ARBA" id="ARBA00022737"/>
    </source>
</evidence>
<reference evidence="4 5" key="1">
    <citation type="journal article" date="2024" name="bioRxiv">
        <title>A reference genome for Trichogramma kaykai: A tiny desert-dwelling parasitoid wasp with competing sex-ratio distorters.</title>
        <authorList>
            <person name="Culotta J."/>
            <person name="Lindsey A.R."/>
        </authorList>
    </citation>
    <scope>NUCLEOTIDE SEQUENCE [LARGE SCALE GENOMIC DNA]</scope>
    <source>
        <strain evidence="4 5">KSX58</strain>
    </source>
</reference>
<dbReference type="Pfam" id="PF01436">
    <property type="entry name" value="NHL"/>
    <property type="match status" value="2"/>
</dbReference>
<keyword evidence="5" id="KW-1185">Reference proteome</keyword>
<feature type="repeat" description="NHL" evidence="2">
    <location>
        <begin position="624"/>
        <end position="656"/>
    </location>
</feature>
<evidence type="ECO:0000256" key="2">
    <source>
        <dbReference type="PROSITE-ProRule" id="PRU00504"/>
    </source>
</evidence>
<dbReference type="SUPFAM" id="SSF101898">
    <property type="entry name" value="NHL repeat"/>
    <property type="match status" value="1"/>
</dbReference>
<evidence type="ECO:0000259" key="3">
    <source>
        <dbReference type="PROSITE" id="PS51352"/>
    </source>
</evidence>
<dbReference type="CDD" id="cd14951">
    <property type="entry name" value="NHL-2_like"/>
    <property type="match status" value="1"/>
</dbReference>
<gene>
    <name evidence="4" type="ORF">TKK_017261</name>
</gene>
<dbReference type="Gene3D" id="2.120.10.30">
    <property type="entry name" value="TolB, C-terminal domain"/>
    <property type="match status" value="3"/>
</dbReference>
<dbReference type="PROSITE" id="PS51125">
    <property type="entry name" value="NHL"/>
    <property type="match status" value="1"/>
</dbReference>
<dbReference type="InterPro" id="IPR045302">
    <property type="entry name" value="NHL2_NHL_rpt_dom"/>
</dbReference>
<dbReference type="PANTHER" id="PTHR46388">
    <property type="entry name" value="NHL REPEAT-CONTAINING PROTEIN 2"/>
    <property type="match status" value="1"/>
</dbReference>
<dbReference type="InterPro" id="IPR012336">
    <property type="entry name" value="Thioredoxin-like_fold"/>
</dbReference>